<feature type="region of interest" description="Disordered" evidence="23">
    <location>
        <begin position="272"/>
        <end position="302"/>
    </location>
</feature>
<dbReference type="PANTHER" id="PTHR45628">
    <property type="entry name" value="VOLTAGE-DEPENDENT CALCIUM CHANNEL TYPE A SUBUNIT ALPHA-1"/>
    <property type="match status" value="1"/>
</dbReference>
<dbReference type="OrthoDB" id="416585at2759"/>
<feature type="transmembrane region" description="Helical" evidence="24">
    <location>
        <begin position="1715"/>
        <end position="1734"/>
    </location>
</feature>
<keyword evidence="12 24" id="KW-1133">Transmembrane helix</keyword>
<dbReference type="InterPro" id="IPR005445">
    <property type="entry name" value="VDCC_T_a1"/>
</dbReference>
<dbReference type="FunFam" id="1.20.120.350:FF:000008">
    <property type="entry name" value="Voltage-dependent T-type calcium channel subunit alpha"/>
    <property type="match status" value="1"/>
</dbReference>
<evidence type="ECO:0000256" key="10">
    <source>
        <dbReference type="ARBA" id="ARBA00022837"/>
    </source>
</evidence>
<evidence type="ECO:0000256" key="16">
    <source>
        <dbReference type="ARBA" id="ARBA00023212"/>
    </source>
</evidence>
<evidence type="ECO:0000256" key="23">
    <source>
        <dbReference type="SAM" id="MobiDB-lite"/>
    </source>
</evidence>
<keyword evidence="9" id="KW-0970">Cilium biogenesis/degradation</keyword>
<feature type="transmembrane region" description="Helical" evidence="24">
    <location>
        <begin position="1900"/>
        <end position="1921"/>
    </location>
</feature>
<feature type="region of interest" description="Disordered" evidence="23">
    <location>
        <begin position="2120"/>
        <end position="2182"/>
    </location>
</feature>
<feature type="compositionally biased region" description="Basic and acidic residues" evidence="23">
    <location>
        <begin position="2120"/>
        <end position="2132"/>
    </location>
</feature>
<proteinExistence type="inferred from homology"/>
<evidence type="ECO:0000313" key="26">
    <source>
        <dbReference type="EMBL" id="ETE72455.1"/>
    </source>
</evidence>
<accession>V8PDM4</accession>
<evidence type="ECO:0000256" key="15">
    <source>
        <dbReference type="ARBA" id="ARBA00023180"/>
    </source>
</evidence>
<keyword evidence="27" id="KW-1185">Reference proteome</keyword>
<evidence type="ECO:0000256" key="3">
    <source>
        <dbReference type="ARBA" id="ARBA00022448"/>
    </source>
</evidence>
<feature type="transmembrane region" description="Helical" evidence="24">
    <location>
        <begin position="863"/>
        <end position="883"/>
    </location>
</feature>
<feature type="coiled-coil region" evidence="22">
    <location>
        <begin position="1602"/>
        <end position="1629"/>
    </location>
</feature>
<comment type="similarity">
    <text evidence="21">Belongs to the calcium channel alpha-1 subunit (TC 1.A.1.11) family.</text>
</comment>
<evidence type="ECO:0000256" key="12">
    <source>
        <dbReference type="ARBA" id="ARBA00022989"/>
    </source>
</evidence>
<dbReference type="FunFam" id="1.20.120.350:FF:000009">
    <property type="entry name" value="Voltage-dependent T-type calcium channel subunit alpha"/>
    <property type="match status" value="1"/>
</dbReference>
<dbReference type="PANTHER" id="PTHR45628:SF37">
    <property type="entry name" value="VOLTAGE-DEPENDENT T-TYPE CALCIUM CHANNEL SUBUNIT ALPHA-1H"/>
    <property type="match status" value="1"/>
</dbReference>
<evidence type="ECO:0000256" key="18">
    <source>
        <dbReference type="ARBA" id="ARBA00023303"/>
    </source>
</evidence>
<keyword evidence="3" id="KW-0813">Transport</keyword>
<keyword evidence="4" id="KW-0963">Cytoplasm</keyword>
<evidence type="ECO:0000256" key="8">
    <source>
        <dbReference type="ARBA" id="ARBA00022737"/>
    </source>
</evidence>
<dbReference type="FunFam" id="1.20.120.350:FF:000007">
    <property type="entry name" value="Voltage-dependent T-type calcium channel subunit alpha"/>
    <property type="match status" value="1"/>
</dbReference>
<evidence type="ECO:0000256" key="22">
    <source>
        <dbReference type="SAM" id="Coils"/>
    </source>
</evidence>
<keyword evidence="15" id="KW-0325">Glycoprotein</keyword>
<evidence type="ECO:0000256" key="1">
    <source>
        <dbReference type="ARBA" id="ARBA00004120"/>
    </source>
</evidence>
<feature type="compositionally biased region" description="Low complexity" evidence="23">
    <location>
        <begin position="2243"/>
        <end position="2259"/>
    </location>
</feature>
<feature type="transmembrane region" description="Helical" evidence="24">
    <location>
        <begin position="1567"/>
        <end position="1593"/>
    </location>
</feature>
<comment type="function">
    <text evidence="21">Voltage-sensitive calcium channels (VSCC) mediate the entry of calcium ions into excitable cells and are also involved in a variety of calcium-dependent processes, including muscle contraction, hormone or neurotransmitter release, gene expression, cell motility, cell division and cell death. This channel gives rise to T-type calcium currents. T-type calcium channels belong to the "low-voltage activated (LVA)" group and are strongly blocked by nickel and mibefradil. A particularity of this type of channels is an opening at quite negative potentials, and a voltage-dependent inactivation. T-type channels serve pacemaking functions in both central neurons and cardiac nodal cells and support calcium signaling in secretory cells and vascular smooth muscle. They may also be involved in the modulation of firing patterns of neurons which is important for information processing as well as in cell growth processes.</text>
</comment>
<dbReference type="InterPro" id="IPR005821">
    <property type="entry name" value="Ion_trans_dom"/>
</dbReference>
<dbReference type="FunFam" id="1.10.287.70:FF:000054">
    <property type="entry name" value="Voltage-dependent T-type calcium channel subunit alpha"/>
    <property type="match status" value="1"/>
</dbReference>
<evidence type="ECO:0000256" key="7">
    <source>
        <dbReference type="ARBA" id="ARBA00022692"/>
    </source>
</evidence>
<dbReference type="GO" id="GO:0008331">
    <property type="term" value="F:high voltage-gated calcium channel activity"/>
    <property type="evidence" value="ECO:0007669"/>
    <property type="project" value="TreeGrafter"/>
</dbReference>
<dbReference type="InterPro" id="IPR050599">
    <property type="entry name" value="VDCC_alpha-1_subunit"/>
</dbReference>
<dbReference type="GO" id="GO:0098703">
    <property type="term" value="P:calcium ion import across plasma membrane"/>
    <property type="evidence" value="ECO:0007669"/>
    <property type="project" value="TreeGrafter"/>
</dbReference>
<feature type="region of interest" description="Disordered" evidence="23">
    <location>
        <begin position="248"/>
        <end position="267"/>
    </location>
</feature>
<feature type="domain" description="Ion transport" evidence="25">
    <location>
        <begin position="1426"/>
        <end position="1603"/>
    </location>
</feature>
<dbReference type="SUPFAM" id="SSF81324">
    <property type="entry name" value="Voltage-gated potassium channels"/>
    <property type="match status" value="3"/>
</dbReference>
<keyword evidence="14 24" id="KW-0472">Membrane</keyword>
<dbReference type="EMBL" id="AZIM01000222">
    <property type="protein sequence ID" value="ETE72455.1"/>
    <property type="molecule type" value="Genomic_DNA"/>
</dbReference>
<feature type="transmembrane region" description="Helical" evidence="24">
    <location>
        <begin position="1450"/>
        <end position="1472"/>
    </location>
</feature>
<comment type="catalytic activity">
    <reaction evidence="19">
        <text>Ca(2+)(in) = Ca(2+)(out)</text>
        <dbReference type="Rhea" id="RHEA:29671"/>
        <dbReference type="ChEBI" id="CHEBI:29108"/>
    </reaction>
</comment>
<dbReference type="Pfam" id="PF00520">
    <property type="entry name" value="Ion_trans"/>
    <property type="match status" value="4"/>
</dbReference>
<evidence type="ECO:0000259" key="25">
    <source>
        <dbReference type="Pfam" id="PF00520"/>
    </source>
</evidence>
<sequence length="2386" mass="267231">TWEAGCVSQKQHLRFSLTLVSHLVRARQHAGYPLELRHPWDVPAMSGYQVPNRKVHNLGGKRDVSLCPCGLGPLVAYGGANAVLFLTSRVSLLLSLSPSMMEYSLDGHNVSLSAIRTVRVLRPLRAINRVPSKTHNLTFLHKYYRPEESEENPFICSSLRDNGMQKCSSIPNRKEYKMDCTLTVDAYNPQLDSLDLSSRNGCINWNQYYNVCRTGDLNPHNGAINFDNIGYAWIAIFQPSALPHPLDSCGTANLGQPESQSWHSTDQTLHLWQEKPDLRNPRRKQRKPPPSPISWGPSARSSSERLERSSHLFLQLFQQSDEKPILGRRGMVTEGKPWRGTKACRRCLGFPYKMPPSSGFPAQLGGGGGGGGGEAFRAAQLLPNELNRVLRSKLNPAEVLKIFQVDWGLQCPGPKASPGKATWHSLPPSCHLDYRVVVDILCNQTVHQHKDCVKEWLPHLRLGICKVGSFFMINLCLVVIATQFSETKQRENQLMQEQRARYLSNDSTIASFSEPGSCYEELLKYICHIFRKVKRRALRLYNNWQSKRRKKVNPNSGADDVQGHQSGKRRIMSIQGPRANPGICDLELDVMKPGSQLMLPPSSPSHPSGGAADTESIHSIYHADCHVEGTSVKCKSSSIAAGSKAANRSSMNYPTILPSPANKASVPPLSKGKKNEGSEATSPMPVVSSPAHLNADCYGKLHHLVGERGLCRTSSILSGLNVPCPLPGPQANTLSCELQNCPFCASILEDPEFEFSEADSYESGEDNNGVYEFTQDVKHGDLRDQIQQQRNKKKKKRKPAKERNKITKLWKAFGNKLKRIVESKYFNRGIMIAILINTLSMGIEYHEQPDELTNALEISNIVFTSMFALEMLLKLLAFGIWGYIKNPYNIFDGIIVVISVWEIIGQADGGLSVLRTFRLLRVLKLVRFMPALRRQLVVLMKTMDNVATFCMLLMLFIFIFSILGMHLFGCKFGLRTETGDTMPDRKNFDSLLWAIVTVFQILTQEDWNVVLYNGMASTSSWAALYFVALMTFGNYVLFNLLVAILVEGFQAEGDANRSDTDEDKTSTNFEEEFEKLKELHASEMKMYSLAVTPNGHLEGKGSMPPPIIMHTAATPMPTPKGSPHMDSAYPFGDSRRGSNVSVDPLGFDQKSLVFSQEGARLAGLGRGGKGERSLSGAESLDCRGALDLPELLQVPGVHPPVAMLPLEYQDCNGKMLQVPSELYLHLDGRKEDPFDYDDNMEDSFCYRIRKSLEPYKPKWCKNHEDWSLYLFSPQNRLRANCQKVIAHKMFDHIVLVFIFLNCITIALERPDIDPNSTERIFLSVSNYIFTAIFVAEMMVKVVALGFFSGEHTYLQSSWNVLDGILVFVSIIDIIVSMASAGGAKILGVLRVLRLLRTLRPLRFLWEDCMFLGEPGNGMKPGGVPLLSRVISRAPGLKLVVETLISSLRPIGNIVLICCAFFIIFGILGVQLFKGKFYHCEGVDIRNISTKTDCRKAHYKWVRRKYNFDNLGQASLLPQALMSLFVLSSKDGWVNIMYDGLDAVGIDQQVDTKYPKKFSWGPSRNHNLWMLLYFISFLLIVSFFVLNMFVGVVVENFHKCRQHQEAEEARRREEKRLRRLEKKRRKAQRRPYYADYSPARKYIHSLCTSHYLDLFITFIIGVNVITMSMEHFDQPKGRSCTSIPFARSSMDPNKQPPPNSCVSLQSLEEALKYCNYLFTFVFVVEAILKLVAFGFRRFFKDRWNQLDLAIVLLSIMGITLEEIEMNAALPINPTIIRIMRVLRIARVLKLLKMATGMRALLDTVVQALPQVGNLGLLFMLLFFIYAALGVELFGKLDCSEENPCEGLSRHATFNNFGMAFLTLFRVSTGDNWNGIMKDTLRECHRDDKHCLSYLPVISPVYFVTFVLIAQFVLVNVVVAVLMKHLEESNKEAKEDAEMDAEIELEMSRGVSTPERTMDGQQTPSKGGSPLLVKHHVMGASAAGLRDPQNLLTLRKISVARMHSLPNDSYMFRPVMPAKPPFPLHEGELEAFSCKSPRGSVTSIHSQPVVTSSLRIPQLAFRPTTPPPSHNMGAPWKLLPPRPALRTPSFSRLLCRQVSFPVSRCSLVGEERQKVALERAEETKELVPNRKSEPETQQLEVLPAAAAPHPSGRPGGLKIWGPSLLRRCGRRPRPEPPTGASGRRQFPEFDELYCKYCFVYGPDWAPTTVGPPSGKGIPPTGATTREAWKKASHRSRPKAGTSNKTWSGTSPSTSPSKAPTPLAVGPQIVVSVYGPDLFGNDVVRGYGAVHVPFTPGRHQRILPMFVPESTSRLQKLTSWLTGRYPEFTDPKVVAQGEGREVTRVRSQGFVTVSFNVVTKDMKKLGYDVSSPTLASSSLTSVTDAMYKF</sequence>
<organism evidence="26 27">
    <name type="scientific">Ophiophagus hannah</name>
    <name type="common">King cobra</name>
    <name type="synonym">Naja hannah</name>
    <dbReference type="NCBI Taxonomy" id="8665"/>
    <lineage>
        <taxon>Eukaryota</taxon>
        <taxon>Metazoa</taxon>
        <taxon>Chordata</taxon>
        <taxon>Craniata</taxon>
        <taxon>Vertebrata</taxon>
        <taxon>Euteleostomi</taxon>
        <taxon>Lepidosauria</taxon>
        <taxon>Squamata</taxon>
        <taxon>Bifurcata</taxon>
        <taxon>Unidentata</taxon>
        <taxon>Episquamata</taxon>
        <taxon>Toxicofera</taxon>
        <taxon>Serpentes</taxon>
        <taxon>Colubroidea</taxon>
        <taxon>Elapidae</taxon>
        <taxon>Elapinae</taxon>
        <taxon>Ophiophagus</taxon>
    </lineage>
</organism>
<keyword evidence="16" id="KW-0206">Cytoskeleton</keyword>
<evidence type="ECO:0000256" key="20">
    <source>
        <dbReference type="PIRSR" id="PIRSR602077-1"/>
    </source>
</evidence>
<feature type="transmembrane region" description="Helical" evidence="24">
    <location>
        <begin position="1327"/>
        <end position="1347"/>
    </location>
</feature>
<evidence type="ECO:0000256" key="5">
    <source>
        <dbReference type="ARBA" id="ARBA00022568"/>
    </source>
</evidence>
<comment type="caution">
    <text evidence="26">The sequence shown here is derived from an EMBL/GenBank/DDBJ whole genome shotgun (WGS) entry which is preliminary data.</text>
</comment>
<evidence type="ECO:0000256" key="19">
    <source>
        <dbReference type="ARBA" id="ARBA00036634"/>
    </source>
</evidence>
<keyword evidence="11 21" id="KW-0851">Voltage-gated channel</keyword>
<evidence type="ECO:0000256" key="4">
    <source>
        <dbReference type="ARBA" id="ARBA00022490"/>
    </source>
</evidence>
<evidence type="ECO:0000256" key="24">
    <source>
        <dbReference type="SAM" id="Phobius"/>
    </source>
</evidence>
<keyword evidence="20" id="KW-0479">Metal-binding</keyword>
<evidence type="ECO:0000313" key="27">
    <source>
        <dbReference type="Proteomes" id="UP000018936"/>
    </source>
</evidence>
<evidence type="ECO:0000256" key="21">
    <source>
        <dbReference type="RuleBase" id="RU003808"/>
    </source>
</evidence>
<dbReference type="PROSITE" id="PS51381">
    <property type="entry name" value="C2_B9"/>
    <property type="match status" value="1"/>
</dbReference>
<dbReference type="GO" id="GO:0005929">
    <property type="term" value="C:cilium"/>
    <property type="evidence" value="ECO:0007669"/>
    <property type="project" value="UniProtKB-ARBA"/>
</dbReference>
<keyword evidence="10 20" id="KW-0106">Calcium</keyword>
<keyword evidence="8" id="KW-0677">Repeat</keyword>
<feature type="transmembrane region" description="Helical" evidence="24">
    <location>
        <begin position="1649"/>
        <end position="1668"/>
    </location>
</feature>
<keyword evidence="22" id="KW-0175">Coiled coil</keyword>
<feature type="transmembrane region" description="Helical" evidence="24">
    <location>
        <begin position="1359"/>
        <end position="1380"/>
    </location>
</feature>
<dbReference type="Gene3D" id="1.20.120.350">
    <property type="entry name" value="Voltage-gated potassium channels. Chain C"/>
    <property type="match status" value="3"/>
</dbReference>
<dbReference type="InterPro" id="IPR010796">
    <property type="entry name" value="C2_B9-type_dom"/>
</dbReference>
<feature type="non-terminal residue" evidence="26">
    <location>
        <position position="1"/>
    </location>
</feature>
<dbReference type="Pfam" id="PF07162">
    <property type="entry name" value="B9-C2"/>
    <property type="match status" value="1"/>
</dbReference>
<dbReference type="PRINTS" id="PR00167">
    <property type="entry name" value="CACHANNEL"/>
</dbReference>
<feature type="domain" description="Ion transport" evidence="25">
    <location>
        <begin position="824"/>
        <end position="1052"/>
    </location>
</feature>
<feature type="domain" description="Ion transport" evidence="25">
    <location>
        <begin position="1649"/>
        <end position="1931"/>
    </location>
</feature>
<dbReference type="InterPro" id="IPR027359">
    <property type="entry name" value="Volt_channel_dom_sf"/>
</dbReference>
<evidence type="ECO:0000256" key="6">
    <source>
        <dbReference type="ARBA" id="ARBA00022673"/>
    </source>
</evidence>
<feature type="domain" description="Ion transport" evidence="25">
    <location>
        <begin position="1287"/>
        <end position="1404"/>
    </location>
</feature>
<feature type="transmembrane region" description="Helical" evidence="24">
    <location>
        <begin position="946"/>
        <end position="968"/>
    </location>
</feature>
<evidence type="ECO:0000256" key="17">
    <source>
        <dbReference type="ARBA" id="ARBA00023273"/>
    </source>
</evidence>
<feature type="binding site" evidence="20">
    <location>
        <position position="1005"/>
    </location>
    <ligand>
        <name>Ca(2+)</name>
        <dbReference type="ChEBI" id="CHEBI:29108"/>
    </ligand>
</feature>
<comment type="subcellular location">
    <subcellularLocation>
        <location evidence="1">Cytoplasm</location>
        <location evidence="1">Cytoskeleton</location>
        <location evidence="1">Cilium basal body</location>
    </subcellularLocation>
    <subcellularLocation>
        <location evidence="2 21">Membrane</location>
        <topology evidence="2 21">Multi-pass membrane protein</topology>
    </subcellularLocation>
</comment>
<gene>
    <name evidence="26" type="primary">Cacna1h</name>
    <name evidence="26" type="ORF">L345_01712</name>
</gene>
<keyword evidence="6 21" id="KW-0107">Calcium channel</keyword>
<feature type="transmembrane region" description="Helical" evidence="24">
    <location>
        <begin position="1806"/>
        <end position="1827"/>
    </location>
</feature>
<dbReference type="InterPro" id="IPR002077">
    <property type="entry name" value="VDCCAlpha1"/>
</dbReference>
<evidence type="ECO:0000256" key="9">
    <source>
        <dbReference type="ARBA" id="ARBA00022794"/>
    </source>
</evidence>
<feature type="region of interest" description="Disordered" evidence="23">
    <location>
        <begin position="548"/>
        <end position="576"/>
    </location>
</feature>
<feature type="region of interest" description="Disordered" evidence="23">
    <location>
        <begin position="2206"/>
        <end position="2259"/>
    </location>
</feature>
<keyword evidence="18" id="KW-0407">Ion channel</keyword>
<dbReference type="Proteomes" id="UP000018936">
    <property type="component" value="Unassembled WGS sequence"/>
</dbReference>
<evidence type="ECO:0000256" key="11">
    <source>
        <dbReference type="ARBA" id="ARBA00022882"/>
    </source>
</evidence>
<dbReference type="Gene3D" id="1.10.287.70">
    <property type="match status" value="3"/>
</dbReference>
<protein>
    <recommendedName>
        <fullName evidence="21">Voltage-dependent T-type calcium channel subunit alpha</fullName>
    </recommendedName>
</protein>
<keyword evidence="17" id="KW-0966">Cell projection</keyword>
<dbReference type="GO" id="GO:0030030">
    <property type="term" value="P:cell projection organization"/>
    <property type="evidence" value="ECO:0007669"/>
    <property type="project" value="UniProtKB-KW"/>
</dbReference>
<feature type="transmembrane region" description="Helical" evidence="24">
    <location>
        <begin position="1023"/>
        <end position="1046"/>
    </location>
</feature>
<dbReference type="GO" id="GO:0046872">
    <property type="term" value="F:metal ion binding"/>
    <property type="evidence" value="ECO:0007669"/>
    <property type="project" value="UniProtKB-KW"/>
</dbReference>
<dbReference type="PRINTS" id="PR01629">
    <property type="entry name" value="TVDCCALPHA1"/>
</dbReference>
<evidence type="ECO:0000256" key="14">
    <source>
        <dbReference type="ARBA" id="ARBA00023136"/>
    </source>
</evidence>
<name>V8PDM4_OPHHA</name>
<evidence type="ECO:0000256" key="2">
    <source>
        <dbReference type="ARBA" id="ARBA00004141"/>
    </source>
</evidence>
<dbReference type="FunFam" id="1.10.287.70:FF:000053">
    <property type="entry name" value="Voltage-dependent T-type calcium channel subunit alpha"/>
    <property type="match status" value="1"/>
</dbReference>
<dbReference type="GO" id="GO:0005891">
    <property type="term" value="C:voltage-gated calcium channel complex"/>
    <property type="evidence" value="ECO:0007669"/>
    <property type="project" value="InterPro"/>
</dbReference>
<keyword evidence="13" id="KW-0406">Ion transport</keyword>
<reference evidence="26 27" key="1">
    <citation type="journal article" date="2013" name="Proc. Natl. Acad. Sci. U.S.A.">
        <title>The king cobra genome reveals dynamic gene evolution and adaptation in the snake venom system.</title>
        <authorList>
            <person name="Vonk F.J."/>
            <person name="Casewell N.R."/>
            <person name="Henkel C.V."/>
            <person name="Heimberg A.M."/>
            <person name="Jansen H.J."/>
            <person name="McCleary R.J."/>
            <person name="Kerkkamp H.M."/>
            <person name="Vos R.A."/>
            <person name="Guerreiro I."/>
            <person name="Calvete J.J."/>
            <person name="Wuster W."/>
            <person name="Woods A.E."/>
            <person name="Logan J.M."/>
            <person name="Harrison R.A."/>
            <person name="Castoe T.A."/>
            <person name="de Koning A.P."/>
            <person name="Pollock D.D."/>
            <person name="Yandell M."/>
            <person name="Calderon D."/>
            <person name="Renjifo C."/>
            <person name="Currier R.B."/>
            <person name="Salgado D."/>
            <person name="Pla D."/>
            <person name="Sanz L."/>
            <person name="Hyder A.S."/>
            <person name="Ribeiro J.M."/>
            <person name="Arntzen J.W."/>
            <person name="van den Thillart G.E."/>
            <person name="Boetzer M."/>
            <person name="Pirovano W."/>
            <person name="Dirks R.P."/>
            <person name="Spaink H.P."/>
            <person name="Duboule D."/>
            <person name="McGlinn E."/>
            <person name="Kini R.M."/>
            <person name="Richardson M.K."/>
        </authorList>
    </citation>
    <scope>NUCLEOTIDE SEQUENCE</scope>
    <source>
        <tissue evidence="26">Blood</tissue>
    </source>
</reference>
<dbReference type="FunFam" id="1.10.287.70:FF:000018">
    <property type="entry name" value="Voltage-dependent T-type calcium channel subunit alpha"/>
    <property type="match status" value="1"/>
</dbReference>
<evidence type="ECO:0000256" key="13">
    <source>
        <dbReference type="ARBA" id="ARBA00023065"/>
    </source>
</evidence>
<keyword evidence="7 24" id="KW-0812">Transmembrane</keyword>
<keyword evidence="5 21" id="KW-0109">Calcium transport</keyword>
<feature type="region of interest" description="Disordered" evidence="23">
    <location>
        <begin position="651"/>
        <end position="686"/>
    </location>
</feature>
<feature type="compositionally biased region" description="Polar residues" evidence="23">
    <location>
        <begin position="250"/>
        <end position="267"/>
    </location>
</feature>